<evidence type="ECO:0000256" key="1">
    <source>
        <dbReference type="SAM" id="Coils"/>
    </source>
</evidence>
<evidence type="ECO:0000313" key="2">
    <source>
        <dbReference type="EMBL" id="QJA54568.1"/>
    </source>
</evidence>
<dbReference type="AlphaFoldDB" id="A0A6H2A473"/>
<protein>
    <submittedName>
        <fullName evidence="2">Uncharacterized protein</fullName>
    </submittedName>
</protein>
<keyword evidence="1" id="KW-0175">Coiled coil</keyword>
<organism evidence="2">
    <name type="scientific">viral metagenome</name>
    <dbReference type="NCBI Taxonomy" id="1070528"/>
    <lineage>
        <taxon>unclassified sequences</taxon>
        <taxon>metagenomes</taxon>
        <taxon>organismal metagenomes</taxon>
    </lineage>
</organism>
<name>A0A6H2A473_9ZZZZ</name>
<proteinExistence type="predicted"/>
<accession>A0A6H2A473</accession>
<reference evidence="2" key="1">
    <citation type="submission" date="2020-03" db="EMBL/GenBank/DDBJ databases">
        <title>The deep terrestrial virosphere.</title>
        <authorList>
            <person name="Holmfeldt K."/>
            <person name="Nilsson E."/>
            <person name="Simone D."/>
            <person name="Lopez-Fernandez M."/>
            <person name="Wu X."/>
            <person name="de Brujin I."/>
            <person name="Lundin D."/>
            <person name="Andersson A."/>
            <person name="Bertilsson S."/>
            <person name="Dopson M."/>
        </authorList>
    </citation>
    <scope>NUCLEOTIDE SEQUENCE</scope>
    <source>
        <strain evidence="2">TM448A05280</strain>
    </source>
</reference>
<feature type="coiled-coil region" evidence="1">
    <location>
        <begin position="27"/>
        <end position="54"/>
    </location>
</feature>
<dbReference type="EMBL" id="MT144518">
    <property type="protein sequence ID" value="QJA54568.1"/>
    <property type="molecule type" value="Genomic_DNA"/>
</dbReference>
<gene>
    <name evidence="2" type="ORF">TM448A05280_0008</name>
</gene>
<sequence>MVYTHHSFVTCDDCGERHSVGNREDCIEVLKERLEEHQTENAALDAENARLRAVAEAAEGLVSSLNDLFISSEGVVGLHLNGDVAIWDELLENINYSVWLGDPLTALRKAMEGLSKQGG</sequence>